<dbReference type="EMBL" id="FR824281">
    <property type="protein sequence ID" value="CCA24365.1"/>
    <property type="molecule type" value="Genomic_DNA"/>
</dbReference>
<sequence>MRTKKKQQKASDTQLATCAVFCESNGPTRMVASMRRPSTYIGLHCNQELRVTVDDRGPRSSQQNGRNQKQGSRNQYRGTGTKVGGEASNVRETPIRRGRAYWEALFRSFYRLGILNPGIGCVIGAQRDFSYYCYYVHGALFGLLYLQYRLNKFSKMNGAITPVVAHVYRYYDGSDAHARQDEAIPRDRIRHDTKSDYLPTSVCRMISRSMPPK</sequence>
<keyword evidence="2" id="KW-0472">Membrane</keyword>
<name>F0W8D9_9STRA</name>
<proteinExistence type="predicted"/>
<dbReference type="HOGENOM" id="CLU_1296410_0_0_1"/>
<feature type="region of interest" description="Disordered" evidence="1">
    <location>
        <begin position="52"/>
        <end position="90"/>
    </location>
</feature>
<reference evidence="3" key="1">
    <citation type="journal article" date="2011" name="PLoS Biol.">
        <title>Gene gain and loss during evolution of obligate parasitism in the white rust pathogen of Arabidopsis thaliana.</title>
        <authorList>
            <person name="Kemen E."/>
            <person name="Gardiner A."/>
            <person name="Schultz-Larsen T."/>
            <person name="Kemen A.C."/>
            <person name="Balmuth A.L."/>
            <person name="Robert-Seilaniantz A."/>
            <person name="Bailey K."/>
            <person name="Holub E."/>
            <person name="Studholme D.J."/>
            <person name="Maclean D."/>
            <person name="Jones J.D."/>
        </authorList>
    </citation>
    <scope>NUCLEOTIDE SEQUENCE</scope>
</reference>
<accession>F0W8D9</accession>
<organism evidence="3">
    <name type="scientific">Albugo laibachii Nc14</name>
    <dbReference type="NCBI Taxonomy" id="890382"/>
    <lineage>
        <taxon>Eukaryota</taxon>
        <taxon>Sar</taxon>
        <taxon>Stramenopiles</taxon>
        <taxon>Oomycota</taxon>
        <taxon>Peronosporomycetes</taxon>
        <taxon>Albuginales</taxon>
        <taxon>Albuginaceae</taxon>
        <taxon>Albugo</taxon>
    </lineage>
</organism>
<feature type="transmembrane region" description="Helical" evidence="2">
    <location>
        <begin position="129"/>
        <end position="146"/>
    </location>
</feature>
<evidence type="ECO:0000256" key="2">
    <source>
        <dbReference type="SAM" id="Phobius"/>
    </source>
</evidence>
<feature type="compositionally biased region" description="Polar residues" evidence="1">
    <location>
        <begin position="59"/>
        <end position="78"/>
    </location>
</feature>
<evidence type="ECO:0000256" key="1">
    <source>
        <dbReference type="SAM" id="MobiDB-lite"/>
    </source>
</evidence>
<keyword evidence="2" id="KW-0812">Transmembrane</keyword>
<reference evidence="3" key="2">
    <citation type="submission" date="2011-02" db="EMBL/GenBank/DDBJ databases">
        <authorList>
            <person name="MacLean D."/>
        </authorList>
    </citation>
    <scope>NUCLEOTIDE SEQUENCE</scope>
</reference>
<evidence type="ECO:0000313" key="3">
    <source>
        <dbReference type="EMBL" id="CCA17394.1"/>
    </source>
</evidence>
<gene>
    <name evidence="3" type="primary">AlNc14C34G3070</name>
    <name evidence="4" type="synonym">AlNc14C236G9383</name>
    <name evidence="3" type="ORF">ALNC14_035370</name>
    <name evidence="4" type="ORF">ALNC14_105090</name>
</gene>
<dbReference type="AlphaFoldDB" id="F0W8D9"/>
<protein>
    <submittedName>
        <fullName evidence="4">AlNc14C236G9383 protein</fullName>
    </submittedName>
    <submittedName>
        <fullName evidence="3">AlNc14C34G3070 protein</fullName>
    </submittedName>
</protein>
<dbReference type="EMBL" id="FR824079">
    <property type="protein sequence ID" value="CCA17394.1"/>
    <property type="molecule type" value="Genomic_DNA"/>
</dbReference>
<evidence type="ECO:0000313" key="4">
    <source>
        <dbReference type="EMBL" id="CCA24365.1"/>
    </source>
</evidence>
<keyword evidence="2" id="KW-1133">Transmembrane helix</keyword>